<gene>
    <name evidence="10" type="ORF">VA7868_02619</name>
</gene>
<evidence type="ECO:0000313" key="10">
    <source>
        <dbReference type="EMBL" id="SHI22499.1"/>
    </source>
</evidence>
<evidence type="ECO:0000256" key="2">
    <source>
        <dbReference type="ARBA" id="ARBA00010279"/>
    </source>
</evidence>
<dbReference type="SMART" id="SM01351">
    <property type="entry name" value="Aspzincin_M35"/>
    <property type="match status" value="1"/>
</dbReference>
<dbReference type="InterPro" id="IPR024079">
    <property type="entry name" value="MetalloPept_cat_dom_sf"/>
</dbReference>
<evidence type="ECO:0000256" key="8">
    <source>
        <dbReference type="SAM" id="SignalP"/>
    </source>
</evidence>
<proteinExistence type="inferred from homology"/>
<keyword evidence="7 10" id="KW-0482">Metalloprotease</keyword>
<comment type="cofactor">
    <cofactor evidence="1">
        <name>Zn(2+)</name>
        <dbReference type="ChEBI" id="CHEBI:29105"/>
    </cofactor>
</comment>
<comment type="similarity">
    <text evidence="2">Belongs to the peptidase M35 family.</text>
</comment>
<dbReference type="InterPro" id="IPR029463">
    <property type="entry name" value="Lys_MEP"/>
</dbReference>
<keyword evidence="5" id="KW-0378">Hydrolase</keyword>
<evidence type="ECO:0000256" key="4">
    <source>
        <dbReference type="ARBA" id="ARBA00022723"/>
    </source>
</evidence>
<dbReference type="OrthoDB" id="7649992at2"/>
<protein>
    <submittedName>
        <fullName evidence="10">Deuterolysin metalloprotease (M35) family protein</fullName>
    </submittedName>
</protein>
<dbReference type="Proteomes" id="UP000184608">
    <property type="component" value="Unassembled WGS sequence"/>
</dbReference>
<evidence type="ECO:0000313" key="11">
    <source>
        <dbReference type="Proteomes" id="UP000184608"/>
    </source>
</evidence>
<dbReference type="GO" id="GO:0046872">
    <property type="term" value="F:metal ion binding"/>
    <property type="evidence" value="ECO:0007669"/>
    <property type="project" value="UniProtKB-KW"/>
</dbReference>
<reference evidence="10 11" key="1">
    <citation type="submission" date="2016-11" db="EMBL/GenBank/DDBJ databases">
        <authorList>
            <person name="Jaros S."/>
            <person name="Januszkiewicz K."/>
            <person name="Wedrychowicz H."/>
        </authorList>
    </citation>
    <scope>NUCLEOTIDE SEQUENCE [LARGE SCALE GENOMIC DNA]</scope>
    <source>
        <strain evidence="10 11">CECT 7868</strain>
    </source>
</reference>
<dbReference type="PANTHER" id="PTHR37016:SF3">
    <property type="entry name" value="NEUTRAL PROTEASE 2-RELATED"/>
    <property type="match status" value="1"/>
</dbReference>
<dbReference type="Gene3D" id="3.40.390.10">
    <property type="entry name" value="Collagenase (Catalytic Domain)"/>
    <property type="match status" value="1"/>
</dbReference>
<keyword evidence="8" id="KW-0732">Signal</keyword>
<dbReference type="RefSeq" id="WP_073604268.1">
    <property type="nucleotide sequence ID" value="NZ_FQXZ01000027.1"/>
</dbReference>
<name>A0A1M5ZEA3_9VIBR</name>
<keyword evidence="3 10" id="KW-0645">Protease</keyword>
<feature type="domain" description="Lysine-specific metallo-endopeptidase" evidence="9">
    <location>
        <begin position="224"/>
        <end position="358"/>
    </location>
</feature>
<dbReference type="EMBL" id="FQXZ01000027">
    <property type="protein sequence ID" value="SHI22499.1"/>
    <property type="molecule type" value="Genomic_DNA"/>
</dbReference>
<dbReference type="InterPro" id="IPR050414">
    <property type="entry name" value="Fungal_M35_metalloproteases"/>
</dbReference>
<sequence length="363" mass="40107">MNNIKKLVLATALGSISSLAFAHSLEVTITPADQSFDKNSDVKVNLTITNTSQDDVKVLSWYLINDAKLQNNAFDVTVDGDAVAYTGPVVKRPAPQEDDYIQLAAGETITQSFDLSSFYDMTQTGTYSVQYDVDAFGLIKQTSGARSKAKEGLQKLESNNVSFWVDGPGPKTELLSKIQTAKAASAKFSLNFTGNCSNSKKSTLSNAVKAAQEISYDAALHLYDYWYKGDQSARYKTWFGAYTKARYTKVTDHFYKIHDAYTKSAVTMDCYCDPQLYDAYAYVYPNQPYHIHICNAFWGSPTKGTDSQSGTLVHEMSHFTVNGGTDDYVYGMSAVRSLAASSPDKAVMNADTHEYFAENPFNQ</sequence>
<dbReference type="Gene3D" id="2.60.40.2970">
    <property type="match status" value="1"/>
</dbReference>
<evidence type="ECO:0000256" key="1">
    <source>
        <dbReference type="ARBA" id="ARBA00001947"/>
    </source>
</evidence>
<dbReference type="PANTHER" id="PTHR37016">
    <property type="match status" value="1"/>
</dbReference>
<accession>A0A1M5ZEA3</accession>
<feature type="chain" id="PRO_5012477560" evidence="8">
    <location>
        <begin position="23"/>
        <end position="363"/>
    </location>
</feature>
<dbReference type="SUPFAM" id="SSF55486">
    <property type="entry name" value="Metalloproteases ('zincins'), catalytic domain"/>
    <property type="match status" value="1"/>
</dbReference>
<evidence type="ECO:0000256" key="5">
    <source>
        <dbReference type="ARBA" id="ARBA00022801"/>
    </source>
</evidence>
<keyword evidence="11" id="KW-1185">Reference proteome</keyword>
<evidence type="ECO:0000256" key="7">
    <source>
        <dbReference type="ARBA" id="ARBA00023049"/>
    </source>
</evidence>
<evidence type="ECO:0000259" key="9">
    <source>
        <dbReference type="SMART" id="SM01351"/>
    </source>
</evidence>
<organism evidence="10 11">
    <name type="scientific">Vibrio aerogenes CECT 7868</name>
    <dbReference type="NCBI Taxonomy" id="1216006"/>
    <lineage>
        <taxon>Bacteria</taxon>
        <taxon>Pseudomonadati</taxon>
        <taxon>Pseudomonadota</taxon>
        <taxon>Gammaproteobacteria</taxon>
        <taxon>Vibrionales</taxon>
        <taxon>Vibrionaceae</taxon>
        <taxon>Vibrio</taxon>
    </lineage>
</organism>
<evidence type="ECO:0000256" key="3">
    <source>
        <dbReference type="ARBA" id="ARBA00022670"/>
    </source>
</evidence>
<dbReference type="GO" id="GO:0004222">
    <property type="term" value="F:metalloendopeptidase activity"/>
    <property type="evidence" value="ECO:0007669"/>
    <property type="project" value="InterPro"/>
</dbReference>
<dbReference type="Pfam" id="PF14521">
    <property type="entry name" value="Aspzincin_M35"/>
    <property type="match status" value="1"/>
</dbReference>
<dbReference type="AlphaFoldDB" id="A0A1M5ZEA3"/>
<keyword evidence="4" id="KW-0479">Metal-binding</keyword>
<feature type="signal peptide" evidence="8">
    <location>
        <begin position="1"/>
        <end position="22"/>
    </location>
</feature>
<dbReference type="STRING" id="1216006.VA7868_02619"/>
<keyword evidence="6" id="KW-0862">Zinc</keyword>
<evidence type="ECO:0000256" key="6">
    <source>
        <dbReference type="ARBA" id="ARBA00022833"/>
    </source>
</evidence>
<dbReference type="GO" id="GO:0006508">
    <property type="term" value="P:proteolysis"/>
    <property type="evidence" value="ECO:0007669"/>
    <property type="project" value="UniProtKB-KW"/>
</dbReference>